<reference evidence="2" key="2">
    <citation type="submission" date="2023-06" db="EMBL/GenBank/DDBJ databases">
        <authorList>
            <consortium name="Lawrence Berkeley National Laboratory"/>
            <person name="Haridas S."/>
            <person name="Hensen N."/>
            <person name="Bonometti L."/>
            <person name="Westerberg I."/>
            <person name="Brannstrom I.O."/>
            <person name="Guillou S."/>
            <person name="Cros-Aarteil S."/>
            <person name="Calhoun S."/>
            <person name="Kuo A."/>
            <person name="Mondo S."/>
            <person name="Pangilinan J."/>
            <person name="Riley R."/>
            <person name="Labutti K."/>
            <person name="Andreopoulos B."/>
            <person name="Lipzen A."/>
            <person name="Chen C."/>
            <person name="Yanf M."/>
            <person name="Daum C."/>
            <person name="Ng V."/>
            <person name="Clum A."/>
            <person name="Steindorff A."/>
            <person name="Ohm R."/>
            <person name="Martin F."/>
            <person name="Silar P."/>
            <person name="Natvig D."/>
            <person name="Lalanne C."/>
            <person name="Gautier V."/>
            <person name="Ament-Velasquez S.L."/>
            <person name="Kruys A."/>
            <person name="Hutchinson M.I."/>
            <person name="Powell A.J."/>
            <person name="Barry K."/>
            <person name="Miller A.N."/>
            <person name="Grigoriev I.V."/>
            <person name="Debuchy R."/>
            <person name="Gladieux P."/>
            <person name="Thoren M.H."/>
            <person name="Johannesson H."/>
        </authorList>
    </citation>
    <scope>NUCLEOTIDE SEQUENCE</scope>
    <source>
        <strain evidence="2">CBS 168.71</strain>
    </source>
</reference>
<feature type="region of interest" description="Disordered" evidence="1">
    <location>
        <begin position="1"/>
        <end position="58"/>
    </location>
</feature>
<feature type="region of interest" description="Disordered" evidence="1">
    <location>
        <begin position="119"/>
        <end position="144"/>
    </location>
</feature>
<evidence type="ECO:0000313" key="3">
    <source>
        <dbReference type="Proteomes" id="UP001278766"/>
    </source>
</evidence>
<feature type="compositionally biased region" description="Basic and acidic residues" evidence="1">
    <location>
        <begin position="190"/>
        <end position="213"/>
    </location>
</feature>
<comment type="caution">
    <text evidence="2">The sequence shown here is derived from an EMBL/GenBank/DDBJ whole genome shotgun (WGS) entry which is preliminary data.</text>
</comment>
<feature type="compositionally biased region" description="Polar residues" evidence="1">
    <location>
        <begin position="11"/>
        <end position="26"/>
    </location>
</feature>
<organism evidence="2 3">
    <name type="scientific">Chaetomium fimeti</name>
    <dbReference type="NCBI Taxonomy" id="1854472"/>
    <lineage>
        <taxon>Eukaryota</taxon>
        <taxon>Fungi</taxon>
        <taxon>Dikarya</taxon>
        <taxon>Ascomycota</taxon>
        <taxon>Pezizomycotina</taxon>
        <taxon>Sordariomycetes</taxon>
        <taxon>Sordariomycetidae</taxon>
        <taxon>Sordariales</taxon>
        <taxon>Chaetomiaceae</taxon>
        <taxon>Chaetomium</taxon>
    </lineage>
</organism>
<protein>
    <submittedName>
        <fullName evidence="2">Uncharacterized protein</fullName>
    </submittedName>
</protein>
<feature type="region of interest" description="Disordered" evidence="1">
    <location>
        <begin position="181"/>
        <end position="224"/>
    </location>
</feature>
<dbReference type="GeneID" id="87840039"/>
<reference evidence="2" key="1">
    <citation type="journal article" date="2023" name="Mol. Phylogenet. Evol.">
        <title>Genome-scale phylogeny and comparative genomics of the fungal order Sordariales.</title>
        <authorList>
            <person name="Hensen N."/>
            <person name="Bonometti L."/>
            <person name="Westerberg I."/>
            <person name="Brannstrom I.O."/>
            <person name="Guillou S."/>
            <person name="Cros-Aarteil S."/>
            <person name="Calhoun S."/>
            <person name="Haridas S."/>
            <person name="Kuo A."/>
            <person name="Mondo S."/>
            <person name="Pangilinan J."/>
            <person name="Riley R."/>
            <person name="LaButti K."/>
            <person name="Andreopoulos B."/>
            <person name="Lipzen A."/>
            <person name="Chen C."/>
            <person name="Yan M."/>
            <person name="Daum C."/>
            <person name="Ng V."/>
            <person name="Clum A."/>
            <person name="Steindorff A."/>
            <person name="Ohm R.A."/>
            <person name="Martin F."/>
            <person name="Silar P."/>
            <person name="Natvig D.O."/>
            <person name="Lalanne C."/>
            <person name="Gautier V."/>
            <person name="Ament-Velasquez S.L."/>
            <person name="Kruys A."/>
            <person name="Hutchinson M.I."/>
            <person name="Powell A.J."/>
            <person name="Barry K."/>
            <person name="Miller A.N."/>
            <person name="Grigoriev I.V."/>
            <person name="Debuchy R."/>
            <person name="Gladieux P."/>
            <person name="Hiltunen Thoren M."/>
            <person name="Johannesson H."/>
        </authorList>
    </citation>
    <scope>NUCLEOTIDE SEQUENCE</scope>
    <source>
        <strain evidence="2">CBS 168.71</strain>
    </source>
</reference>
<dbReference type="RefSeq" id="XP_062662116.1">
    <property type="nucleotide sequence ID" value="XM_062803091.1"/>
</dbReference>
<feature type="region of interest" description="Disordered" evidence="1">
    <location>
        <begin position="240"/>
        <end position="265"/>
    </location>
</feature>
<gene>
    <name evidence="2" type="ORF">B0H64DRAFT_385624</name>
</gene>
<keyword evidence="3" id="KW-1185">Reference proteome</keyword>
<feature type="compositionally biased region" description="Pro residues" evidence="1">
    <location>
        <begin position="32"/>
        <end position="41"/>
    </location>
</feature>
<accession>A0AAE0HLU3</accession>
<evidence type="ECO:0000256" key="1">
    <source>
        <dbReference type="SAM" id="MobiDB-lite"/>
    </source>
</evidence>
<dbReference type="AlphaFoldDB" id="A0AAE0HLU3"/>
<dbReference type="EMBL" id="JAUEPN010000002">
    <property type="protein sequence ID" value="KAK3298602.1"/>
    <property type="molecule type" value="Genomic_DNA"/>
</dbReference>
<dbReference type="Proteomes" id="UP001278766">
    <property type="component" value="Unassembled WGS sequence"/>
</dbReference>
<proteinExistence type="predicted"/>
<sequence>MRLPAAYPTSAGRTSSVGFTSLSDSSMDPGPSHQPPLPPHAPFHGNSSLPSPPLGFSAPQMDSNQWAYSPTYSNQGWCYMTASPEPMNHVNHDDGDGESTRVFPSQSERTTLIEEEYTEKETTKYGRKKRNHTDTPNTVEPWEADPKDYVMSQGAMEGEAHGYYGAYFDIPGPLGIHTPCPYPQTLDIEDPNKPESNDRPGDLDVAASHRVDGADQAQEEEGWDDCAIEGTFPEYVELEDNQGDSTTQPVYQPGTASWLYPFSRH</sequence>
<name>A0AAE0HLU3_9PEZI</name>
<evidence type="ECO:0000313" key="2">
    <source>
        <dbReference type="EMBL" id="KAK3298602.1"/>
    </source>
</evidence>